<keyword evidence="1" id="KW-0812">Transmembrane</keyword>
<gene>
    <name evidence="2" type="ORF">BAOM_3782</name>
</gene>
<reference evidence="2 3" key="1">
    <citation type="submission" date="2018-01" db="EMBL/GenBank/DDBJ databases">
        <title>Bacillus asahii Genome sequencing and assembly.</title>
        <authorList>
            <person name="Jiang H."/>
            <person name="Feng Y."/>
            <person name="Zhao F."/>
            <person name="Lin X."/>
        </authorList>
    </citation>
    <scope>NUCLEOTIDE SEQUENCE [LARGE SCALE GENOMIC DNA]</scope>
    <source>
        <strain evidence="2 3">OM18</strain>
    </source>
</reference>
<feature type="transmembrane region" description="Helical" evidence="1">
    <location>
        <begin position="6"/>
        <end position="25"/>
    </location>
</feature>
<dbReference type="Gene3D" id="3.30.1490.480">
    <property type="entry name" value="Endolytic murein transglycosylase"/>
    <property type="match status" value="1"/>
</dbReference>
<evidence type="ECO:0000256" key="1">
    <source>
        <dbReference type="SAM" id="Phobius"/>
    </source>
</evidence>
<protein>
    <recommendedName>
        <fullName evidence="4">Aminodeoxychorismate lyase</fullName>
    </recommendedName>
</protein>
<dbReference type="Proteomes" id="UP000283095">
    <property type="component" value="Chromosome"/>
</dbReference>
<evidence type="ECO:0000313" key="3">
    <source>
        <dbReference type="Proteomes" id="UP000283095"/>
    </source>
</evidence>
<evidence type="ECO:0008006" key="4">
    <source>
        <dbReference type="Google" id="ProtNLM"/>
    </source>
</evidence>
<dbReference type="KEGG" id="pasa:BAOM_3782"/>
<dbReference type="EMBL" id="CP026095">
    <property type="protein sequence ID" value="AZV44391.1"/>
    <property type="molecule type" value="Genomic_DNA"/>
</dbReference>
<proteinExistence type="predicted"/>
<organism evidence="2 3">
    <name type="scientific">Peribacillus asahii</name>
    <dbReference type="NCBI Taxonomy" id="228899"/>
    <lineage>
        <taxon>Bacteria</taxon>
        <taxon>Bacillati</taxon>
        <taxon>Bacillota</taxon>
        <taxon>Bacilli</taxon>
        <taxon>Bacillales</taxon>
        <taxon>Bacillaceae</taxon>
        <taxon>Peribacillus</taxon>
    </lineage>
</organism>
<name>A0A3Q9RQI4_9BACI</name>
<dbReference type="RefSeq" id="WP_127761379.1">
    <property type="nucleotide sequence ID" value="NZ_CP026095.1"/>
</dbReference>
<evidence type="ECO:0000313" key="2">
    <source>
        <dbReference type="EMBL" id="AZV44391.1"/>
    </source>
</evidence>
<sequence length="158" mass="17916">MSNATLRAFAAGIIFSTALIAGFYYGNDLHQDCTITAMDAKKMLEEQNYIVMKETAAINKAEAEPKKEVKQETVEVSNNIAKKQEQPKQDVKTYTLQITYKMTVKEIAETLATEKIIDDAAKFQNYMHKNGLTRRVQVDEFVVTSDMSYEELGHLLTH</sequence>
<keyword evidence="1" id="KW-0472">Membrane</keyword>
<accession>A0A3Q9RQI4</accession>
<dbReference type="AlphaFoldDB" id="A0A3Q9RQI4"/>
<keyword evidence="1" id="KW-1133">Transmembrane helix</keyword>
<dbReference type="OrthoDB" id="2138957at2"/>